<organism evidence="4 5">
    <name type="scientific">Falsiroseomonas frigidaquae</name>
    <dbReference type="NCBI Taxonomy" id="487318"/>
    <lineage>
        <taxon>Bacteria</taxon>
        <taxon>Pseudomonadati</taxon>
        <taxon>Pseudomonadota</taxon>
        <taxon>Alphaproteobacteria</taxon>
        <taxon>Acetobacterales</taxon>
        <taxon>Roseomonadaceae</taxon>
        <taxon>Falsiroseomonas</taxon>
    </lineage>
</organism>
<dbReference type="RefSeq" id="WP_168051361.1">
    <property type="nucleotide sequence ID" value="NZ_JAATJR010000005.1"/>
</dbReference>
<dbReference type="InterPro" id="IPR001509">
    <property type="entry name" value="Epimerase_deHydtase"/>
</dbReference>
<comment type="pathway">
    <text evidence="1">Bacterial outer membrane biogenesis; LPS O-antigen biosynthesis.</text>
</comment>
<dbReference type="PANTHER" id="PTHR43000">
    <property type="entry name" value="DTDP-D-GLUCOSE 4,6-DEHYDRATASE-RELATED"/>
    <property type="match status" value="1"/>
</dbReference>
<feature type="domain" description="NAD-dependent epimerase/dehydratase" evidence="3">
    <location>
        <begin position="4"/>
        <end position="252"/>
    </location>
</feature>
<dbReference type="Proteomes" id="UP000765160">
    <property type="component" value="Unassembled WGS sequence"/>
</dbReference>
<name>A0ABX1F363_9PROT</name>
<evidence type="ECO:0000256" key="1">
    <source>
        <dbReference type="ARBA" id="ARBA00005125"/>
    </source>
</evidence>
<gene>
    <name evidence="4" type="ORF">HB662_18425</name>
</gene>
<sequence>MSAVLVTGGAGFVGLNLVEALLGRGEHVVVFGQEAALPAPAAEVFGDLPGRLDVVTGDVRDAAALAALFASHRIDRVFPFAAVTAGPAREAAAPGLVLDVNLHGVIATLAAARDAGTVRRVVLPASSAVYGESAYNHDWLDEVTTPCMPISLYGVTKYAVERAGLRLADLWGLDAVAARIGATYGPWERDTGLRDTLSPHLAIFQAAARGDVAILPPAPLPRYDWIYVKDLVAGLLALLDCADPPARVFNLASAQDWSPHAAACCDSLAAEIPGFTWRHAAAGEAPNIPFNEMRPRGLMTIERARALGWAPRFAPEAAYADYANWLRRMDGRFAAAATPPRG</sequence>
<dbReference type="EMBL" id="JAAVTX010000005">
    <property type="protein sequence ID" value="NKE46763.1"/>
    <property type="molecule type" value="Genomic_DNA"/>
</dbReference>
<evidence type="ECO:0000256" key="2">
    <source>
        <dbReference type="ARBA" id="ARBA00007637"/>
    </source>
</evidence>
<comment type="caution">
    <text evidence="4">The sequence shown here is derived from an EMBL/GenBank/DDBJ whole genome shotgun (WGS) entry which is preliminary data.</text>
</comment>
<protein>
    <submittedName>
        <fullName evidence="4">NAD(P)-dependent oxidoreductase</fullName>
    </submittedName>
</protein>
<proteinExistence type="inferred from homology"/>
<evidence type="ECO:0000259" key="3">
    <source>
        <dbReference type="Pfam" id="PF01370"/>
    </source>
</evidence>
<reference evidence="4 5" key="1">
    <citation type="submission" date="2020-03" db="EMBL/GenBank/DDBJ databases">
        <title>Roseomonas selenitidurans sp. nov. isolated from soil.</title>
        <authorList>
            <person name="Liu H."/>
        </authorList>
    </citation>
    <scope>NUCLEOTIDE SEQUENCE [LARGE SCALE GENOMIC DNA]</scope>
    <source>
        <strain evidence="4 5">JCM 15073</strain>
    </source>
</reference>
<dbReference type="Gene3D" id="3.40.50.720">
    <property type="entry name" value="NAD(P)-binding Rossmann-like Domain"/>
    <property type="match status" value="1"/>
</dbReference>
<evidence type="ECO:0000313" key="5">
    <source>
        <dbReference type="Proteomes" id="UP000765160"/>
    </source>
</evidence>
<dbReference type="Pfam" id="PF01370">
    <property type="entry name" value="Epimerase"/>
    <property type="match status" value="1"/>
</dbReference>
<keyword evidence="5" id="KW-1185">Reference proteome</keyword>
<comment type="similarity">
    <text evidence="2">Belongs to the NAD(P)-dependent epimerase/dehydratase family.</text>
</comment>
<accession>A0ABX1F363</accession>
<dbReference type="CDD" id="cd08946">
    <property type="entry name" value="SDR_e"/>
    <property type="match status" value="1"/>
</dbReference>
<dbReference type="InterPro" id="IPR036291">
    <property type="entry name" value="NAD(P)-bd_dom_sf"/>
</dbReference>
<dbReference type="SUPFAM" id="SSF51735">
    <property type="entry name" value="NAD(P)-binding Rossmann-fold domains"/>
    <property type="match status" value="1"/>
</dbReference>
<evidence type="ECO:0000313" key="4">
    <source>
        <dbReference type="EMBL" id="NKE46763.1"/>
    </source>
</evidence>